<dbReference type="InterPro" id="IPR055259">
    <property type="entry name" value="YkvP/CgeB_Glyco_trans-like"/>
</dbReference>
<name>A0A1E3H1B6_9HYPH</name>
<evidence type="ECO:0000313" key="3">
    <source>
        <dbReference type="Proteomes" id="UP000094622"/>
    </source>
</evidence>
<organism evidence="2 3">
    <name type="scientific">Methylobrevis pamukkalensis</name>
    <dbReference type="NCBI Taxonomy" id="1439726"/>
    <lineage>
        <taxon>Bacteria</taxon>
        <taxon>Pseudomonadati</taxon>
        <taxon>Pseudomonadota</taxon>
        <taxon>Alphaproteobacteria</taxon>
        <taxon>Hyphomicrobiales</taxon>
        <taxon>Pleomorphomonadaceae</taxon>
        <taxon>Methylobrevis</taxon>
    </lineage>
</organism>
<evidence type="ECO:0000259" key="1">
    <source>
        <dbReference type="Pfam" id="PF13524"/>
    </source>
</evidence>
<evidence type="ECO:0000313" key="2">
    <source>
        <dbReference type="EMBL" id="ODN70110.1"/>
    </source>
</evidence>
<keyword evidence="3" id="KW-1185">Reference proteome</keyword>
<dbReference type="EMBL" id="MCRJ01000062">
    <property type="protein sequence ID" value="ODN70110.1"/>
    <property type="molecule type" value="Genomic_DNA"/>
</dbReference>
<accession>A0A1E3H1B6</accession>
<reference evidence="2 3" key="1">
    <citation type="submission" date="2016-07" db="EMBL/GenBank/DDBJ databases">
        <title>Draft Genome Sequence of Methylobrevis pamukkalensis PK2.</title>
        <authorList>
            <person name="Vasilenko O.V."/>
            <person name="Doronina N.V."/>
            <person name="Shmareva M.N."/>
            <person name="Tarlachkov S.V."/>
            <person name="Mustakhimov I."/>
            <person name="Trotsenko Y.A."/>
        </authorList>
    </citation>
    <scope>NUCLEOTIDE SEQUENCE [LARGE SCALE GENOMIC DNA]</scope>
    <source>
        <strain evidence="2 3">PK2</strain>
    </source>
</reference>
<proteinExistence type="predicted"/>
<sequence length="364" mass="39374">MKIAFYGSSLLSSYWNGAATYYRGLLSALARHGHDITFFEPDVHDRSAHRDIGMPDWCRVIVYEGTPEAMRAAAAQAAEADVVVKASGVGFEDDALLAAVLQAARGDAVTVFWDVDAPATLAEMREAPDHPLRRSLPDLDLVLTYGGGDPVVSAYRSLGARACQPIYNAHDPQTHHPVAADPRFAADLAFLGNRLPDREHRVDAFFLAAARALPARRFLIGGAGWHDKAMPANVRSLGHVATADHNVFNASPTAVLNISRASMATTGFSPATRVFEVAGAGGCLISDVWPGIECFFAPGEEILIARDGLDVAEAVEALTPDRAAEIGRRARQRALADHTYDRRAVEVDRILRDTRRARSREAAE</sequence>
<dbReference type="AlphaFoldDB" id="A0A1E3H1B6"/>
<dbReference type="OrthoDB" id="9774625at2"/>
<dbReference type="SUPFAM" id="SSF53756">
    <property type="entry name" value="UDP-Glycosyltransferase/glycogen phosphorylase"/>
    <property type="match status" value="1"/>
</dbReference>
<comment type="caution">
    <text evidence="2">The sequence shown here is derived from an EMBL/GenBank/DDBJ whole genome shotgun (WGS) entry which is preliminary data.</text>
</comment>
<dbReference type="PATRIC" id="fig|1439726.3.peg.2725"/>
<feature type="domain" description="Spore protein YkvP/CgeB glycosyl transferase-like" evidence="1">
    <location>
        <begin position="204"/>
        <end position="346"/>
    </location>
</feature>
<dbReference type="RefSeq" id="WP_069307165.1">
    <property type="nucleotide sequence ID" value="NZ_MCRJ01000062.1"/>
</dbReference>
<dbReference type="Proteomes" id="UP000094622">
    <property type="component" value="Unassembled WGS sequence"/>
</dbReference>
<gene>
    <name evidence="2" type="ORF">A6302_02589</name>
</gene>
<dbReference type="Pfam" id="PF13524">
    <property type="entry name" value="Glyco_trans_1_2"/>
    <property type="match status" value="1"/>
</dbReference>
<protein>
    <recommendedName>
        <fullName evidence="1">Spore protein YkvP/CgeB glycosyl transferase-like domain-containing protein</fullName>
    </recommendedName>
</protein>